<comment type="caution">
    <text evidence="2">The sequence shown here is derived from an EMBL/GenBank/DDBJ whole genome shotgun (WGS) entry which is preliminary data.</text>
</comment>
<dbReference type="PANTHER" id="PTHR37308:SF1">
    <property type="entry name" value="POLYPRENYL-PHOSPHATE TRANSPORTER"/>
    <property type="match status" value="1"/>
</dbReference>
<gene>
    <name evidence="2" type="ORF">ENJ15_03995</name>
</gene>
<keyword evidence="1" id="KW-0812">Transmembrane</keyword>
<dbReference type="PANTHER" id="PTHR37308">
    <property type="entry name" value="INTEGRAL MEMBRANE PROTEIN"/>
    <property type="match status" value="1"/>
</dbReference>
<dbReference type="AlphaFoldDB" id="A0A7V5RPT4"/>
<feature type="transmembrane region" description="Helical" evidence="1">
    <location>
        <begin position="167"/>
        <end position="183"/>
    </location>
</feature>
<dbReference type="Proteomes" id="UP000885771">
    <property type="component" value="Unassembled WGS sequence"/>
</dbReference>
<name>A0A7V5RPT4_CALAY</name>
<feature type="transmembrane region" description="Helical" evidence="1">
    <location>
        <begin position="190"/>
        <end position="213"/>
    </location>
</feature>
<dbReference type="Pfam" id="PF04018">
    <property type="entry name" value="VCA0040-like"/>
    <property type="match status" value="1"/>
</dbReference>
<feature type="transmembrane region" description="Helical" evidence="1">
    <location>
        <begin position="69"/>
        <end position="94"/>
    </location>
</feature>
<feature type="transmembrane region" description="Helical" evidence="1">
    <location>
        <begin position="20"/>
        <end position="48"/>
    </location>
</feature>
<keyword evidence="1" id="KW-1133">Transmembrane helix</keyword>
<feature type="transmembrane region" description="Helical" evidence="1">
    <location>
        <begin position="100"/>
        <end position="117"/>
    </location>
</feature>
<sequence length="307" mass="33171">MAGKNLKNRKTEIMRYYLRVFFVGMAMGVANIIPGVSGGTLAVVFGIYEKLMDALGNFLTDRERRGEHITFLAILFAGSLIAIVALAGLLKWAFNNYPLITVYFFMGLILGSIPVVLKVHKDMKPTFTRMAAFLTGLIFVIILALYQSHGNDGALITDFSGFGLADYFYFAFAGLIAASAMIIPGVSGSFILILLGVYWTVLGALSGLLPLIMEQGLNDQALPRLIILGALFVGVVAGILGFSRIMDFLLKKFPAQTMYAILGLIIGSLYQIYPGVEISLNGLLAFISLTLGFVISIKFSADDSSSG</sequence>
<evidence type="ECO:0000256" key="1">
    <source>
        <dbReference type="SAM" id="Phobius"/>
    </source>
</evidence>
<evidence type="ECO:0000313" key="2">
    <source>
        <dbReference type="EMBL" id="HHM02150.1"/>
    </source>
</evidence>
<proteinExistence type="predicted"/>
<feature type="transmembrane region" description="Helical" evidence="1">
    <location>
        <begin position="257"/>
        <end position="276"/>
    </location>
</feature>
<feature type="transmembrane region" description="Helical" evidence="1">
    <location>
        <begin position="225"/>
        <end position="245"/>
    </location>
</feature>
<feature type="transmembrane region" description="Helical" evidence="1">
    <location>
        <begin position="282"/>
        <end position="301"/>
    </location>
</feature>
<dbReference type="InterPro" id="IPR007163">
    <property type="entry name" value="VCA0040-like"/>
</dbReference>
<protein>
    <submittedName>
        <fullName evidence="2">DUF368 domain-containing protein</fullName>
    </submittedName>
</protein>
<feature type="transmembrane region" description="Helical" evidence="1">
    <location>
        <begin position="129"/>
        <end position="147"/>
    </location>
</feature>
<dbReference type="EMBL" id="DRLI01000153">
    <property type="protein sequence ID" value="HHM02150.1"/>
    <property type="molecule type" value="Genomic_DNA"/>
</dbReference>
<keyword evidence="1" id="KW-0472">Membrane</keyword>
<reference evidence="2" key="1">
    <citation type="journal article" date="2020" name="mSystems">
        <title>Genome- and Community-Level Interaction Insights into Carbon Utilization and Element Cycling Functions of Hydrothermarchaeota in Hydrothermal Sediment.</title>
        <authorList>
            <person name="Zhou Z."/>
            <person name="Liu Y."/>
            <person name="Xu W."/>
            <person name="Pan J."/>
            <person name="Luo Z.H."/>
            <person name="Li M."/>
        </authorList>
    </citation>
    <scope>NUCLEOTIDE SEQUENCE [LARGE SCALE GENOMIC DNA]</scope>
    <source>
        <strain evidence="2">HyVt-460</strain>
    </source>
</reference>
<accession>A0A7V5RPT4</accession>
<organism evidence="2">
    <name type="scientific">Caldithrix abyssi</name>
    <dbReference type="NCBI Taxonomy" id="187145"/>
    <lineage>
        <taxon>Bacteria</taxon>
        <taxon>Pseudomonadati</taxon>
        <taxon>Calditrichota</taxon>
        <taxon>Calditrichia</taxon>
        <taxon>Calditrichales</taxon>
        <taxon>Calditrichaceae</taxon>
        <taxon>Caldithrix</taxon>
    </lineage>
</organism>